<reference evidence="11" key="1">
    <citation type="submission" date="2021-03" db="EMBL/GenBank/DDBJ databases">
        <title>Evolutionary innovations through gain and loss of genes in the ectomycorrhizal Boletales.</title>
        <authorList>
            <person name="Wu G."/>
            <person name="Miyauchi S."/>
            <person name="Morin E."/>
            <person name="Yang Z.-L."/>
            <person name="Xu J."/>
            <person name="Martin F.M."/>
        </authorList>
    </citation>
    <scope>NUCLEOTIDE SEQUENCE</scope>
    <source>
        <strain evidence="11">BR01</strain>
    </source>
</reference>
<dbReference type="Proteomes" id="UP000683000">
    <property type="component" value="Unassembled WGS sequence"/>
</dbReference>
<dbReference type="InterPro" id="IPR012913">
    <property type="entry name" value="OS9-like_dom"/>
</dbReference>
<dbReference type="InterPro" id="IPR044865">
    <property type="entry name" value="MRH_dom"/>
</dbReference>
<dbReference type="InterPro" id="IPR045149">
    <property type="entry name" value="OS-9-like"/>
</dbReference>
<dbReference type="Gene3D" id="2.70.130.10">
    <property type="entry name" value="Mannose-6-phosphate receptor binding domain"/>
    <property type="match status" value="1"/>
</dbReference>
<evidence type="ECO:0000256" key="5">
    <source>
        <dbReference type="ARBA" id="ARBA00022734"/>
    </source>
</evidence>
<dbReference type="InterPro" id="IPR009011">
    <property type="entry name" value="Man6P_isomerase_rcpt-bd_dom_sf"/>
</dbReference>
<sequence length="506" mass="56951">MRRSALVAFAISPIALGRARLLYSGPEDPYASPKYRVTFLNDFPVLNETAQRWIQDGLRGGEQEFLGESWDPPAWYPQAGMKEIGSSETGTFREAPNISQSETSDYSLQHMKMGPDNAFLCLIPPARNAGTTTEDFDGDATLRNSWSLLQPLSGKCLYHRQTWFTYSYCHNQEIRQFKELTPTQLPTGPYEPAEDPQWEAFTLGRSPVAQDNRADVVVADQLHATNLEVAHGPGSRYLVQRWGDGTFCDKTGKPREVEVQASLIGPSLKNCFLNSYQFHCSMTMSDSILLIREAKTCSYVLVVQTPRLCGEPGFRSHLETRDEILVRCRQIINPTSGQVPASESTQLEQRQTGEQVNLNEFDHPLHLLNRKSRFTIPTPPPLQSSLESGSGDIDNSQWEDFWKRAVEALMKSPDMQALGGNNPQVFFDRGENGELVIEILEEIPMEGSGDGAVQGDVTAEEYAQLRDALRNAVFDMRRDRETEGEGDQNWEEEEDEEGSRNTRDEL</sequence>
<accession>A0A8I2YQ98</accession>
<dbReference type="GO" id="GO:0030968">
    <property type="term" value="P:endoplasmic reticulum unfolded protein response"/>
    <property type="evidence" value="ECO:0007669"/>
    <property type="project" value="InterPro"/>
</dbReference>
<dbReference type="GO" id="GO:0005788">
    <property type="term" value="C:endoplasmic reticulum lumen"/>
    <property type="evidence" value="ECO:0007669"/>
    <property type="project" value="TreeGrafter"/>
</dbReference>
<dbReference type="GO" id="GO:0030970">
    <property type="term" value="P:retrograde protein transport, ER to cytosol"/>
    <property type="evidence" value="ECO:0007669"/>
    <property type="project" value="TreeGrafter"/>
</dbReference>
<proteinExistence type="inferred from homology"/>
<evidence type="ECO:0000256" key="2">
    <source>
        <dbReference type="ARBA" id="ARBA00009918"/>
    </source>
</evidence>
<dbReference type="PANTHER" id="PTHR15414">
    <property type="entry name" value="OS-9-RELATED"/>
    <property type="match status" value="1"/>
</dbReference>
<evidence type="ECO:0000313" key="11">
    <source>
        <dbReference type="EMBL" id="KAG6376450.1"/>
    </source>
</evidence>
<feature type="compositionally biased region" description="Acidic residues" evidence="8">
    <location>
        <begin position="484"/>
        <end position="497"/>
    </location>
</feature>
<keyword evidence="5" id="KW-0430">Lectin</keyword>
<name>A0A8I2YQ98_9AGAM</name>
<dbReference type="AlphaFoldDB" id="A0A8I2YQ98"/>
<comment type="subcellular location">
    <subcellularLocation>
        <location evidence="1">Endoplasmic reticulum membrane</location>
        <topology evidence="1">Peripheral membrane protein</topology>
        <orientation evidence="1">Lumenal side</orientation>
    </subcellularLocation>
</comment>
<feature type="chain" id="PRO_5034427293" description="Protein OS-9 homolog" evidence="9">
    <location>
        <begin position="20"/>
        <end position="506"/>
    </location>
</feature>
<evidence type="ECO:0000256" key="4">
    <source>
        <dbReference type="ARBA" id="ARBA00022729"/>
    </source>
</evidence>
<evidence type="ECO:0000256" key="8">
    <source>
        <dbReference type="SAM" id="MobiDB-lite"/>
    </source>
</evidence>
<dbReference type="GO" id="GO:0005789">
    <property type="term" value="C:endoplasmic reticulum membrane"/>
    <property type="evidence" value="ECO:0007669"/>
    <property type="project" value="UniProtKB-SubCell"/>
</dbReference>
<keyword evidence="4 9" id="KW-0732">Signal</keyword>
<protein>
    <recommendedName>
        <fullName evidence="3">Protein OS-9 homolog</fullName>
    </recommendedName>
</protein>
<organism evidence="11 12">
    <name type="scientific">Boletus reticuloceps</name>
    <dbReference type="NCBI Taxonomy" id="495285"/>
    <lineage>
        <taxon>Eukaryota</taxon>
        <taxon>Fungi</taxon>
        <taxon>Dikarya</taxon>
        <taxon>Basidiomycota</taxon>
        <taxon>Agaricomycotina</taxon>
        <taxon>Agaricomycetes</taxon>
        <taxon>Agaricomycetidae</taxon>
        <taxon>Boletales</taxon>
        <taxon>Boletineae</taxon>
        <taxon>Boletaceae</taxon>
        <taxon>Boletoideae</taxon>
        <taxon>Boletus</taxon>
    </lineage>
</organism>
<gene>
    <name evidence="11" type="ORF">JVT61DRAFT_2438</name>
</gene>
<evidence type="ECO:0000313" key="12">
    <source>
        <dbReference type="Proteomes" id="UP000683000"/>
    </source>
</evidence>
<dbReference type="EMBL" id="JAGFBS010000012">
    <property type="protein sequence ID" value="KAG6376450.1"/>
    <property type="molecule type" value="Genomic_DNA"/>
</dbReference>
<evidence type="ECO:0000259" key="10">
    <source>
        <dbReference type="PROSITE" id="PS51914"/>
    </source>
</evidence>
<evidence type="ECO:0000256" key="7">
    <source>
        <dbReference type="ARBA" id="ARBA00023157"/>
    </source>
</evidence>
<evidence type="ECO:0000256" key="6">
    <source>
        <dbReference type="ARBA" id="ARBA00022824"/>
    </source>
</evidence>
<dbReference type="GO" id="GO:0030246">
    <property type="term" value="F:carbohydrate binding"/>
    <property type="evidence" value="ECO:0007669"/>
    <property type="project" value="UniProtKB-KW"/>
</dbReference>
<keyword evidence="6" id="KW-0256">Endoplasmic reticulum</keyword>
<dbReference type="PANTHER" id="PTHR15414:SF0">
    <property type="entry name" value="ENDOPLASMIC RETICULUM LECTIN 1"/>
    <property type="match status" value="1"/>
</dbReference>
<feature type="signal peptide" evidence="9">
    <location>
        <begin position="1"/>
        <end position="19"/>
    </location>
</feature>
<keyword evidence="7" id="KW-1015">Disulfide bond</keyword>
<dbReference type="PROSITE" id="PS51914">
    <property type="entry name" value="MRH"/>
    <property type="match status" value="1"/>
</dbReference>
<evidence type="ECO:0000256" key="9">
    <source>
        <dbReference type="SAM" id="SignalP"/>
    </source>
</evidence>
<evidence type="ECO:0000256" key="1">
    <source>
        <dbReference type="ARBA" id="ARBA00004367"/>
    </source>
</evidence>
<comment type="similarity">
    <text evidence="2">Belongs to the OS-9 family.</text>
</comment>
<comment type="caution">
    <text evidence="11">The sequence shown here is derived from an EMBL/GenBank/DDBJ whole genome shotgun (WGS) entry which is preliminary data.</text>
</comment>
<evidence type="ECO:0000256" key="3">
    <source>
        <dbReference type="ARBA" id="ARBA00018727"/>
    </source>
</evidence>
<dbReference type="OrthoDB" id="448954at2759"/>
<feature type="region of interest" description="Disordered" evidence="8">
    <location>
        <begin position="475"/>
        <end position="506"/>
    </location>
</feature>
<feature type="domain" description="MRH" evidence="10">
    <location>
        <begin position="154"/>
        <end position="311"/>
    </location>
</feature>
<keyword evidence="12" id="KW-1185">Reference proteome</keyword>
<dbReference type="Pfam" id="PF07915">
    <property type="entry name" value="PRKCSH"/>
    <property type="match status" value="1"/>
</dbReference>